<dbReference type="PANTHER" id="PTHR31511">
    <property type="entry name" value="PROTEIN CBG23764"/>
    <property type="match status" value="1"/>
</dbReference>
<accession>A0A2N1MM51</accession>
<dbReference type="PANTHER" id="PTHR31511:SF12">
    <property type="entry name" value="RHO TERMINATION FACTOR N-TERMINAL DOMAIN-CONTAINING PROTEIN"/>
    <property type="match status" value="1"/>
</dbReference>
<dbReference type="VEuPathDB" id="FungiDB:RhiirA1_471672"/>
<feature type="region of interest" description="Disordered" evidence="1">
    <location>
        <begin position="200"/>
        <end position="221"/>
    </location>
</feature>
<evidence type="ECO:0008006" key="4">
    <source>
        <dbReference type="Google" id="ProtNLM"/>
    </source>
</evidence>
<dbReference type="VEuPathDB" id="FungiDB:FUN_016630"/>
<dbReference type="Proteomes" id="UP000233469">
    <property type="component" value="Unassembled WGS sequence"/>
</dbReference>
<protein>
    <recommendedName>
        <fullName evidence="4">C2H2-type domain-containing protein</fullName>
    </recommendedName>
</protein>
<dbReference type="AlphaFoldDB" id="A0A2N1MM51"/>
<gene>
    <name evidence="2" type="ORF">RhiirC2_717489</name>
</gene>
<reference evidence="2 3" key="1">
    <citation type="submission" date="2016-04" db="EMBL/GenBank/DDBJ databases">
        <title>Genome analyses suggest a sexual origin of heterokaryosis in a supposedly ancient asexual fungus.</title>
        <authorList>
            <person name="Ropars J."/>
            <person name="Sedzielewska K."/>
            <person name="Noel J."/>
            <person name="Charron P."/>
            <person name="Farinelli L."/>
            <person name="Marton T."/>
            <person name="Kruger M."/>
            <person name="Pelin A."/>
            <person name="Brachmann A."/>
            <person name="Corradi N."/>
        </authorList>
    </citation>
    <scope>NUCLEOTIDE SEQUENCE [LARGE SCALE GENOMIC DNA]</scope>
    <source>
        <strain evidence="2 3">C2</strain>
    </source>
</reference>
<dbReference type="VEuPathDB" id="FungiDB:RhiirA1_471671"/>
<proteinExistence type="predicted"/>
<feature type="region of interest" description="Disordered" evidence="1">
    <location>
        <begin position="29"/>
        <end position="121"/>
    </location>
</feature>
<reference evidence="2 3" key="2">
    <citation type="submission" date="2017-10" db="EMBL/GenBank/DDBJ databases">
        <title>Extensive intraspecific genome diversity in a model arbuscular mycorrhizal fungus.</title>
        <authorList>
            <person name="Chen E.C.H."/>
            <person name="Morin E."/>
            <person name="Baudet D."/>
            <person name="Noel J."/>
            <person name="Ndikumana S."/>
            <person name="Charron P."/>
            <person name="St-Onge C."/>
            <person name="Giorgi J."/>
            <person name="Grigoriev I.V."/>
            <person name="Roux C."/>
            <person name="Martin F.M."/>
            <person name="Corradi N."/>
        </authorList>
    </citation>
    <scope>NUCLEOTIDE SEQUENCE [LARGE SCALE GENOMIC DNA]</scope>
    <source>
        <strain evidence="2 3">C2</strain>
    </source>
</reference>
<dbReference type="VEuPathDB" id="FungiDB:FUN_011762"/>
<evidence type="ECO:0000313" key="2">
    <source>
        <dbReference type="EMBL" id="PKK62721.1"/>
    </source>
</evidence>
<organism evidence="2 3">
    <name type="scientific">Rhizophagus irregularis</name>
    <dbReference type="NCBI Taxonomy" id="588596"/>
    <lineage>
        <taxon>Eukaryota</taxon>
        <taxon>Fungi</taxon>
        <taxon>Fungi incertae sedis</taxon>
        <taxon>Mucoromycota</taxon>
        <taxon>Glomeromycotina</taxon>
        <taxon>Glomeromycetes</taxon>
        <taxon>Glomerales</taxon>
        <taxon>Glomeraceae</taxon>
        <taxon>Rhizophagus</taxon>
    </lineage>
</organism>
<name>A0A2N1MM51_9GLOM</name>
<dbReference type="VEuPathDB" id="FungiDB:RhiirFUN_016674"/>
<dbReference type="EMBL" id="LLXL01001830">
    <property type="protein sequence ID" value="PKK62721.1"/>
    <property type="molecule type" value="Genomic_DNA"/>
</dbReference>
<feature type="compositionally biased region" description="Basic and acidic residues" evidence="1">
    <location>
        <begin position="204"/>
        <end position="213"/>
    </location>
</feature>
<evidence type="ECO:0000256" key="1">
    <source>
        <dbReference type="SAM" id="MobiDB-lite"/>
    </source>
</evidence>
<evidence type="ECO:0000313" key="3">
    <source>
        <dbReference type="Proteomes" id="UP000233469"/>
    </source>
</evidence>
<comment type="caution">
    <text evidence="2">The sequence shown here is derived from an EMBL/GenBank/DDBJ whole genome shotgun (WGS) entry which is preliminary data.</text>
</comment>
<feature type="compositionally biased region" description="Basic and acidic residues" evidence="1">
    <location>
        <begin position="77"/>
        <end position="87"/>
    </location>
</feature>
<sequence length="840" mass="97759">MTRRDKKNRACERCGKECANPNKLREHLNRKFKCKPKPVRPQSPEPTTEAIPASINLPEQTPTPERPQSPARVVHTQGKDRRKEKAKVVVPSVVEQQDAQDDPEAGPGPSTQAYREEKPKMVDHSMVERQDAIPEESAQYIDRHARKSREHLKTWSARLRQRWIEVTGEERELPLTLKECQLLHHDLLQADEEAFEEIIPQEGKPSEVERQDTQEQTPYTTPKAPLRVNIKQFKTVFVDPNGRHFITNEEAEKWDKEHHDPEEARLPTKAEIEEEIEKNRLEMIENLPLAERQEYKTQKEYASGEHFRSIYHEKEKTYATGAYEVKEVIIEQPHDEIKFLERICDPARLHPSIRHQTTWEAIIPSNKNPAYAFNKRQDNEKEYADAPYMPQLVASARKQITDVLKEELRRKDQIKSAIVVYATYVKYKYLGSGDTSDMRNYERKYYYPYHRGKQHILLSENDIDDHITKSAGEIDEKIEKYLKEESGKILLRLEMVLIESYTLRQATRGSHIPTPKRLSNTKCTINPDNSDIIDPDTGKPTDNCIKGALGCYFAHQDGITDHLDVVKLDGIPMPTPICSCIFKKIEEMNPDISINVWEWNEETAKPKSVVYSKNFNRPHIIHLMALTDITKSEDDKYGQKNHFLWIKNHDRLVFGDTAHHGKRFLCNRCEISWSSKKSRDNHQEHCFGWGEDCQRVNLPVKGVNDFEQFKNYGRMINAPCVIIADFESDNKKWDYSGGVMKPFPSYGGNMRKLAEQKANSFCYLVHWIDTGDVWGPFLYRGENATQEFVRRIDQKLVHINEVLAVKADRIETEEDKKRFAEAVTCWICKDKFDINIEEIA</sequence>
<dbReference type="VEuPathDB" id="FungiDB:RhiirFUN_003612"/>